<evidence type="ECO:0000313" key="1">
    <source>
        <dbReference type="EMBL" id="MFJ1337130.1"/>
    </source>
</evidence>
<accession>A0ACC7LQH8</accession>
<proteinExistence type="predicted"/>
<gene>
    <name evidence="1" type="ORF">ACIKP7_03200</name>
</gene>
<dbReference type="Proteomes" id="UP001615411">
    <property type="component" value="Unassembled WGS sequence"/>
</dbReference>
<organism evidence="1 2">
    <name type="scientific">Pseudomonas caricapapayae</name>
    <dbReference type="NCBI Taxonomy" id="46678"/>
    <lineage>
        <taxon>Bacteria</taxon>
        <taxon>Pseudomonadati</taxon>
        <taxon>Pseudomonadota</taxon>
        <taxon>Gammaproteobacteria</taxon>
        <taxon>Pseudomonadales</taxon>
        <taxon>Pseudomonadaceae</taxon>
        <taxon>Pseudomonas</taxon>
    </lineage>
</organism>
<reference evidence="1" key="1">
    <citation type="submission" date="2024-10" db="EMBL/GenBank/DDBJ databases">
        <title>Aeromonas and Pseudomonas from the Cagarras Archipelago, Rio de Janeiro, Brazil.</title>
        <authorList>
            <person name="Canellas A.L.B."/>
            <person name="Laport M.S."/>
        </authorList>
    </citation>
    <scope>NUCLEOTIDE SEQUENCE</scope>
    <source>
        <strain evidence="1">ACP-7</strain>
    </source>
</reference>
<keyword evidence="2" id="KW-1185">Reference proteome</keyword>
<sequence length="230" mass="25613">MNGDLTPPNTTQGNSDLLEPKIWTVGQTLRISFIGTTGDALKKAIYDTACEWSKYANLNFERVDDNEGSAEIRIFAYSKIHYGFDADVHVLATETGERPSSNMNFVFETESIGDPGFVATILIEFGRILGMEPAQFHPEANIPWNFDSLRKLVRSTLDEQASDAEVEEALRSRMPPITGKVQLSLGYDIKSIMHVPISTEITVGGWKSELNSTLSEKDKRFMALVYPGRS</sequence>
<evidence type="ECO:0000313" key="2">
    <source>
        <dbReference type="Proteomes" id="UP001615411"/>
    </source>
</evidence>
<name>A0ACC7LQH8_9PSED</name>
<dbReference type="EMBL" id="JBIUGF010000006">
    <property type="protein sequence ID" value="MFJ1337130.1"/>
    <property type="molecule type" value="Genomic_DNA"/>
</dbReference>
<protein>
    <submittedName>
        <fullName evidence="1">Uncharacterized protein</fullName>
    </submittedName>
</protein>
<comment type="caution">
    <text evidence="1">The sequence shown here is derived from an EMBL/GenBank/DDBJ whole genome shotgun (WGS) entry which is preliminary data.</text>
</comment>